<dbReference type="PRINTS" id="PR00320">
    <property type="entry name" value="GPROTEINBRPT"/>
</dbReference>
<feature type="repeat" description="WD" evidence="3">
    <location>
        <begin position="464"/>
        <end position="493"/>
    </location>
</feature>
<dbReference type="GO" id="GO:0042078">
    <property type="term" value="P:germ-line stem cell division"/>
    <property type="evidence" value="ECO:0007669"/>
    <property type="project" value="EnsemblMetazoa"/>
</dbReference>
<dbReference type="InterPro" id="IPR019775">
    <property type="entry name" value="WD40_repeat_CS"/>
</dbReference>
<dbReference type="SMART" id="SM00320">
    <property type="entry name" value="WD40"/>
    <property type="match status" value="7"/>
</dbReference>
<dbReference type="InterPro" id="IPR020472">
    <property type="entry name" value="WD40_PAC1"/>
</dbReference>
<dbReference type="Proteomes" id="UP000005237">
    <property type="component" value="Unassembled WGS sequence"/>
</dbReference>
<dbReference type="GO" id="GO:0035973">
    <property type="term" value="P:aggrephagy"/>
    <property type="evidence" value="ECO:0007669"/>
    <property type="project" value="EnsemblMetazoa"/>
</dbReference>
<dbReference type="GO" id="GO:0050830">
    <property type="term" value="P:defense response to Gram-positive bacterium"/>
    <property type="evidence" value="ECO:0007669"/>
    <property type="project" value="EnsemblMetazoa"/>
</dbReference>
<keyword evidence="1 3" id="KW-0853">WD repeat</keyword>
<keyword evidence="4" id="KW-0175">Coiled coil</keyword>
<dbReference type="CDD" id="cd00200">
    <property type="entry name" value="WD40"/>
    <property type="match status" value="1"/>
</dbReference>
<name>A0A8R1HVD4_CAEJA</name>
<protein>
    <submittedName>
        <fullName evidence="5">WD_REPEATS_REGION domain-containing protein</fullName>
    </submittedName>
</protein>
<dbReference type="Gene3D" id="2.130.10.10">
    <property type="entry name" value="YVTN repeat-like/Quinoprotein amine dehydrogenase"/>
    <property type="match status" value="2"/>
</dbReference>
<dbReference type="GO" id="GO:0000045">
    <property type="term" value="P:autophagosome assembly"/>
    <property type="evidence" value="ECO:0007669"/>
    <property type="project" value="EnsemblMetazoa"/>
</dbReference>
<keyword evidence="2" id="KW-0677">Repeat</keyword>
<feature type="repeat" description="WD" evidence="3">
    <location>
        <begin position="281"/>
        <end position="322"/>
    </location>
</feature>
<accession>A0A8R1HVD4</accession>
<keyword evidence="6" id="KW-1185">Reference proteome</keyword>
<evidence type="ECO:0000256" key="2">
    <source>
        <dbReference type="ARBA" id="ARBA00022737"/>
    </source>
</evidence>
<evidence type="ECO:0000313" key="6">
    <source>
        <dbReference type="Proteomes" id="UP000005237"/>
    </source>
</evidence>
<dbReference type="AlphaFoldDB" id="A0A8R1HVD4"/>
<dbReference type="InterPro" id="IPR036322">
    <property type="entry name" value="WD40_repeat_dom_sf"/>
</dbReference>
<dbReference type="SUPFAM" id="SSF50978">
    <property type="entry name" value="WD40 repeat-like"/>
    <property type="match status" value="1"/>
</dbReference>
<dbReference type="Pfam" id="PF00400">
    <property type="entry name" value="WD40"/>
    <property type="match status" value="6"/>
</dbReference>
<sequence length="529" mass="60030">MSRDFRLEILNRLAKRECHQKSVKDMFKNYQLLNEQLQQAHRTRSVSSHEQFDGATSLASMKEEMANVYRMKSKNDQDLIDANRKLTDTEARYSHVMSQRNKLRIETEKMEAKLKDLEKNISEMKEQNVVINNDRVALLATVTALTEKKTQMDIERFQLLNKIRELQEKSAEVMNAEIVAQEERAQRRIAEQIASATDNLSLNRDERVLATFGTSPETSDEFLMSDVLPTEIKFKMTAHDGEVNDVEWLSDDQFATAGSDTTVRVWRVSPNKTDAQKVTSLTGCLGAVNRLDYDCQRHVLLASSNDKTCRLWNVDSQRLLSTFSGHTDKVTAARLFQEHNVVSGSADRTIRQWDISSIRCVRSYFVGSTVFDVAAKFGSSKTCFVSAHFDRKVRFWDSRTSEASHSVDLGHRAISLDISMDGIQLLASSRDDTLSLIDVRNYGILHLYSAEQYKTNCDNARAIFSSTGEFVLAGSSNSSVYIWNTKTTKLEKVVKTARADAAQILSLSWNPSGRGLLACDRHKTCTLWR</sequence>
<organism evidence="5 6">
    <name type="scientific">Caenorhabditis japonica</name>
    <dbReference type="NCBI Taxonomy" id="281687"/>
    <lineage>
        <taxon>Eukaryota</taxon>
        <taxon>Metazoa</taxon>
        <taxon>Ecdysozoa</taxon>
        <taxon>Nematoda</taxon>
        <taxon>Chromadorea</taxon>
        <taxon>Rhabditida</taxon>
        <taxon>Rhabditina</taxon>
        <taxon>Rhabditomorpha</taxon>
        <taxon>Rhabditoidea</taxon>
        <taxon>Rhabditidae</taxon>
        <taxon>Peloderinae</taxon>
        <taxon>Caenorhabditis</taxon>
    </lineage>
</organism>
<dbReference type="PANTHER" id="PTHR19878:SF14">
    <property type="entry name" value="AUTOPHAGIC-RELATED PROTEIN 16.2"/>
    <property type="match status" value="1"/>
</dbReference>
<reference evidence="6" key="1">
    <citation type="submission" date="2010-08" db="EMBL/GenBank/DDBJ databases">
        <authorList>
            <consortium name="Caenorhabditis japonica Sequencing Consortium"/>
            <person name="Wilson R.K."/>
        </authorList>
    </citation>
    <scope>NUCLEOTIDE SEQUENCE [LARGE SCALE GENOMIC DNA]</scope>
    <source>
        <strain evidence="6">DF5081</strain>
    </source>
</reference>
<evidence type="ECO:0000313" key="5">
    <source>
        <dbReference type="EnsemblMetazoa" id="CJA09800.1"/>
    </source>
</evidence>
<dbReference type="GO" id="GO:0034274">
    <property type="term" value="C:Atg12-Atg5-Atg16 complex"/>
    <property type="evidence" value="ECO:0007669"/>
    <property type="project" value="TreeGrafter"/>
</dbReference>
<feature type="repeat" description="WD" evidence="3">
    <location>
        <begin position="323"/>
        <end position="363"/>
    </location>
</feature>
<dbReference type="EnsemblMetazoa" id="CJA09800.1">
    <property type="protein sequence ID" value="CJA09800.1"/>
    <property type="gene ID" value="WBGene00129004"/>
</dbReference>
<proteinExistence type="predicted"/>
<dbReference type="GO" id="GO:0034045">
    <property type="term" value="C:phagophore assembly site membrane"/>
    <property type="evidence" value="ECO:0007669"/>
    <property type="project" value="TreeGrafter"/>
</dbReference>
<evidence type="ECO:0000256" key="3">
    <source>
        <dbReference type="PROSITE-ProRule" id="PRU00221"/>
    </source>
</evidence>
<dbReference type="InterPro" id="IPR001680">
    <property type="entry name" value="WD40_rpt"/>
</dbReference>
<dbReference type="InterPro" id="IPR045160">
    <property type="entry name" value="ATG16"/>
</dbReference>
<dbReference type="PANTHER" id="PTHR19878">
    <property type="entry name" value="AUTOPHAGY PROTEIN 16-LIKE"/>
    <property type="match status" value="1"/>
</dbReference>
<evidence type="ECO:0000256" key="1">
    <source>
        <dbReference type="ARBA" id="ARBA00022574"/>
    </source>
</evidence>
<dbReference type="InterPro" id="IPR015943">
    <property type="entry name" value="WD40/YVTN_repeat-like_dom_sf"/>
</dbReference>
<evidence type="ECO:0000256" key="4">
    <source>
        <dbReference type="SAM" id="Coils"/>
    </source>
</evidence>
<dbReference type="GO" id="GO:0043495">
    <property type="term" value="F:protein-membrane adaptor activity"/>
    <property type="evidence" value="ECO:0007669"/>
    <property type="project" value="TreeGrafter"/>
</dbReference>
<dbReference type="PROSITE" id="PS50082">
    <property type="entry name" value="WD_REPEATS_2"/>
    <property type="match status" value="4"/>
</dbReference>
<dbReference type="PROSITE" id="PS00678">
    <property type="entry name" value="WD_REPEATS_1"/>
    <property type="match status" value="1"/>
</dbReference>
<feature type="coiled-coil region" evidence="4">
    <location>
        <begin position="100"/>
        <end position="134"/>
    </location>
</feature>
<reference evidence="5" key="2">
    <citation type="submission" date="2022-06" db="UniProtKB">
        <authorList>
            <consortium name="EnsemblMetazoa"/>
        </authorList>
    </citation>
    <scope>IDENTIFICATION</scope>
    <source>
        <strain evidence="5">DF5081</strain>
    </source>
</reference>
<dbReference type="PROSITE" id="PS50294">
    <property type="entry name" value="WD_REPEATS_REGION"/>
    <property type="match status" value="2"/>
</dbReference>
<feature type="repeat" description="WD" evidence="3">
    <location>
        <begin position="236"/>
        <end position="276"/>
    </location>
</feature>
<dbReference type="GO" id="GO:0000421">
    <property type="term" value="C:autophagosome membrane"/>
    <property type="evidence" value="ECO:0007669"/>
    <property type="project" value="TreeGrafter"/>
</dbReference>
<dbReference type="GO" id="GO:0036093">
    <property type="term" value="P:germ cell proliferation"/>
    <property type="evidence" value="ECO:0007669"/>
    <property type="project" value="EnsemblMetazoa"/>
</dbReference>